<sequence length="239" mass="25633">MTDHQATTSHVGATQRLKAILDLLASEAMAAAPARPSIDEVTVGEEIQGGDSDKPKGPKATLGQLIDALDERAYGLMLLLLAIPCCLPFVYILPQIVALPMLALSAQLALGREAPWLPRRLADRQFEIVSMRGTVERAERYLGWIERLSHSRFRAISDGIGGRIVGALLLIPCASILVPLPLTNTTPGIGVAVTALGLIERDGLLIILGLAIGIIWVFLLVFLGAEAISFAKDWLLGLF</sequence>
<accession>A0A8J3EQD5</accession>
<dbReference type="InterPro" id="IPR010331">
    <property type="entry name" value="ExoD"/>
</dbReference>
<evidence type="ECO:0000256" key="1">
    <source>
        <dbReference type="SAM" id="Phobius"/>
    </source>
</evidence>
<dbReference type="PANTHER" id="PTHR41795">
    <property type="entry name" value="EXOPOLYSACCHARIDE SYNTHESIS PROTEIN"/>
    <property type="match status" value="1"/>
</dbReference>
<dbReference type="RefSeq" id="WP_205967351.1">
    <property type="nucleotide sequence ID" value="NZ_BMGZ01000001.1"/>
</dbReference>
<keyword evidence="1" id="KW-0472">Membrane</keyword>
<feature type="transmembrane region" description="Helical" evidence="1">
    <location>
        <begin position="73"/>
        <end position="93"/>
    </location>
</feature>
<dbReference type="EMBL" id="BMGZ01000001">
    <property type="protein sequence ID" value="GGH93622.1"/>
    <property type="molecule type" value="Genomic_DNA"/>
</dbReference>
<reference evidence="2" key="2">
    <citation type="submission" date="2020-09" db="EMBL/GenBank/DDBJ databases">
        <authorList>
            <person name="Sun Q."/>
            <person name="Zhou Y."/>
        </authorList>
    </citation>
    <scope>NUCLEOTIDE SEQUENCE</scope>
    <source>
        <strain evidence="2">CGMCC 1.14984</strain>
    </source>
</reference>
<proteinExistence type="predicted"/>
<evidence type="ECO:0000313" key="3">
    <source>
        <dbReference type="Proteomes" id="UP000621856"/>
    </source>
</evidence>
<dbReference type="Pfam" id="PF06055">
    <property type="entry name" value="ExoD"/>
    <property type="match status" value="1"/>
</dbReference>
<gene>
    <name evidence="2" type="ORF">GCM10011355_05890</name>
</gene>
<dbReference type="PANTHER" id="PTHR41795:SF1">
    <property type="entry name" value="EXOPOLYSACCHARIDE SYNTHESIS PROTEIN"/>
    <property type="match status" value="1"/>
</dbReference>
<reference evidence="2" key="1">
    <citation type="journal article" date="2014" name="Int. J. Syst. Evol. Microbiol.">
        <title>Complete genome sequence of Corynebacterium casei LMG S-19264T (=DSM 44701T), isolated from a smear-ripened cheese.</title>
        <authorList>
            <consortium name="US DOE Joint Genome Institute (JGI-PGF)"/>
            <person name="Walter F."/>
            <person name="Albersmeier A."/>
            <person name="Kalinowski J."/>
            <person name="Ruckert C."/>
        </authorList>
    </citation>
    <scope>NUCLEOTIDE SEQUENCE</scope>
    <source>
        <strain evidence="2">CGMCC 1.14984</strain>
    </source>
</reference>
<feature type="transmembrane region" description="Helical" evidence="1">
    <location>
        <begin position="160"/>
        <end position="183"/>
    </location>
</feature>
<keyword evidence="1" id="KW-0812">Transmembrane</keyword>
<comment type="caution">
    <text evidence="2">The sequence shown here is derived from an EMBL/GenBank/DDBJ whole genome shotgun (WGS) entry which is preliminary data.</text>
</comment>
<name>A0A8J3EQD5_9PROT</name>
<organism evidence="2 3">
    <name type="scientific">Aquisalinus luteolus</name>
    <dbReference type="NCBI Taxonomy" id="1566827"/>
    <lineage>
        <taxon>Bacteria</taxon>
        <taxon>Pseudomonadati</taxon>
        <taxon>Pseudomonadota</taxon>
        <taxon>Alphaproteobacteria</taxon>
        <taxon>Parvularculales</taxon>
        <taxon>Parvularculaceae</taxon>
        <taxon>Aquisalinus</taxon>
    </lineage>
</organism>
<dbReference type="Proteomes" id="UP000621856">
    <property type="component" value="Unassembled WGS sequence"/>
</dbReference>
<keyword evidence="1" id="KW-1133">Transmembrane helix</keyword>
<feature type="transmembrane region" description="Helical" evidence="1">
    <location>
        <begin position="203"/>
        <end position="225"/>
    </location>
</feature>
<dbReference type="AlphaFoldDB" id="A0A8J3EQD5"/>
<evidence type="ECO:0008006" key="4">
    <source>
        <dbReference type="Google" id="ProtNLM"/>
    </source>
</evidence>
<evidence type="ECO:0000313" key="2">
    <source>
        <dbReference type="EMBL" id="GGH93622.1"/>
    </source>
</evidence>
<protein>
    <recommendedName>
        <fullName evidence="4">Polysaccharide synthesis protein exod</fullName>
    </recommendedName>
</protein>